<dbReference type="PANTHER" id="PTHR10110">
    <property type="entry name" value="SODIUM/HYDROGEN EXCHANGER"/>
    <property type="match status" value="1"/>
</dbReference>
<protein>
    <submittedName>
        <fullName evidence="12">Monovalent cation:proton antiporter-1</fullName>
    </submittedName>
</protein>
<evidence type="ECO:0000313" key="13">
    <source>
        <dbReference type="Proteomes" id="UP000198604"/>
    </source>
</evidence>
<feature type="transmembrane region" description="Helical" evidence="10">
    <location>
        <begin position="273"/>
        <end position="292"/>
    </location>
</feature>
<evidence type="ECO:0000256" key="2">
    <source>
        <dbReference type="ARBA" id="ARBA00022448"/>
    </source>
</evidence>
<dbReference type="InterPro" id="IPR006153">
    <property type="entry name" value="Cation/H_exchanger_TM"/>
</dbReference>
<evidence type="ECO:0000259" key="11">
    <source>
        <dbReference type="Pfam" id="PF00999"/>
    </source>
</evidence>
<gene>
    <name evidence="12" type="ORF">BN1356_01679</name>
</gene>
<keyword evidence="5 10" id="KW-1133">Transmembrane helix</keyword>
<feature type="transmembrane region" description="Helical" evidence="10">
    <location>
        <begin position="379"/>
        <end position="404"/>
    </location>
</feature>
<evidence type="ECO:0000256" key="1">
    <source>
        <dbReference type="ARBA" id="ARBA00004651"/>
    </source>
</evidence>
<name>A0A0E4H5V0_9STRE</name>
<keyword evidence="6" id="KW-0915">Sodium</keyword>
<evidence type="ECO:0000256" key="6">
    <source>
        <dbReference type="ARBA" id="ARBA00023053"/>
    </source>
</evidence>
<feature type="transmembrane region" description="Helical" evidence="10">
    <location>
        <begin position="31"/>
        <end position="51"/>
    </location>
</feature>
<dbReference type="GO" id="GO:0098719">
    <property type="term" value="P:sodium ion import across plasma membrane"/>
    <property type="evidence" value="ECO:0007669"/>
    <property type="project" value="TreeGrafter"/>
</dbReference>
<keyword evidence="8 10" id="KW-0472">Membrane</keyword>
<accession>A0A0E4H5V0</accession>
<dbReference type="EMBL" id="CTEN01000003">
    <property type="protein sequence ID" value="CQR25338.1"/>
    <property type="molecule type" value="Genomic_DNA"/>
</dbReference>
<dbReference type="Pfam" id="PF00999">
    <property type="entry name" value="Na_H_Exchanger"/>
    <property type="match status" value="1"/>
</dbReference>
<dbReference type="GO" id="GO:0005886">
    <property type="term" value="C:plasma membrane"/>
    <property type="evidence" value="ECO:0007669"/>
    <property type="project" value="UniProtKB-SubCell"/>
</dbReference>
<evidence type="ECO:0000313" key="12">
    <source>
        <dbReference type="EMBL" id="CQR25338.1"/>
    </source>
</evidence>
<dbReference type="STRING" id="1608583.BN1356_01679"/>
<evidence type="ECO:0000256" key="4">
    <source>
        <dbReference type="ARBA" id="ARBA00022692"/>
    </source>
</evidence>
<feature type="transmembrane region" description="Helical" evidence="10">
    <location>
        <begin position="111"/>
        <end position="134"/>
    </location>
</feature>
<feature type="transmembrane region" description="Helical" evidence="10">
    <location>
        <begin position="349"/>
        <end position="373"/>
    </location>
</feature>
<dbReference type="AlphaFoldDB" id="A0A0E4H5V0"/>
<dbReference type="GO" id="GO:0015385">
    <property type="term" value="F:sodium:proton antiporter activity"/>
    <property type="evidence" value="ECO:0007669"/>
    <property type="project" value="InterPro"/>
</dbReference>
<dbReference type="Gene3D" id="6.10.140.1330">
    <property type="match status" value="1"/>
</dbReference>
<organism evidence="12 13">
    <name type="scientific">Streptococcus varani</name>
    <dbReference type="NCBI Taxonomy" id="1608583"/>
    <lineage>
        <taxon>Bacteria</taxon>
        <taxon>Bacillati</taxon>
        <taxon>Bacillota</taxon>
        <taxon>Bacilli</taxon>
        <taxon>Lactobacillales</taxon>
        <taxon>Streptococcaceae</taxon>
        <taxon>Streptococcus</taxon>
    </lineage>
</organism>
<feature type="domain" description="Cation/H+ exchanger transmembrane" evidence="11">
    <location>
        <begin position="10"/>
        <end position="407"/>
    </location>
</feature>
<dbReference type="GO" id="GO:0015386">
    <property type="term" value="F:potassium:proton antiporter activity"/>
    <property type="evidence" value="ECO:0007669"/>
    <property type="project" value="TreeGrafter"/>
</dbReference>
<keyword evidence="9" id="KW-0739">Sodium transport</keyword>
<evidence type="ECO:0000256" key="3">
    <source>
        <dbReference type="ARBA" id="ARBA00022475"/>
    </source>
</evidence>
<dbReference type="InterPro" id="IPR018422">
    <property type="entry name" value="Cation/H_exchanger_CPA1"/>
</dbReference>
<dbReference type="PANTHER" id="PTHR10110:SF86">
    <property type="entry name" value="SODIUM_HYDROGEN EXCHANGER 7"/>
    <property type="match status" value="1"/>
</dbReference>
<reference evidence="13" key="1">
    <citation type="submission" date="2015-03" db="EMBL/GenBank/DDBJ databases">
        <authorList>
            <person name="Urmite Genomes"/>
        </authorList>
    </citation>
    <scope>NUCLEOTIDE SEQUENCE [LARGE SCALE GENOMIC DNA]</scope>
    <source>
        <strain evidence="13">FF10</strain>
    </source>
</reference>
<evidence type="ECO:0000256" key="5">
    <source>
        <dbReference type="ARBA" id="ARBA00022989"/>
    </source>
</evidence>
<keyword evidence="7" id="KW-0406">Ion transport</keyword>
<comment type="subcellular location">
    <subcellularLocation>
        <location evidence="1">Cell membrane</location>
        <topology evidence="1">Multi-pass membrane protein</topology>
    </subcellularLocation>
</comment>
<keyword evidence="13" id="KW-1185">Reference proteome</keyword>
<evidence type="ECO:0000256" key="8">
    <source>
        <dbReference type="ARBA" id="ARBA00023136"/>
    </source>
</evidence>
<sequence length="687" mass="77106">MTVTLLMILFLFTLILSNILNRIFPKMPLPLIQIALGVVIGFFNQGIDFVLKPDIFLALIVAPLSFREGQESDVSSLIKYRSIIGYLILPAVFVPTVLLGLAANFFLPATISLAACFALGAALGPTDAVAFISLSKRFAFSKRLEEILKMEGLLNDASGLVAFQFALTAMMTGAFSLSQASWQLVVAILGGFLIGIFFALLDRALLDLLEKFDAADVTGALLLELSLPIVSYLVASLLGVSGIIAVVIAGLSQAKRLKKVNLFDAEVDRVSQTIWNTISFILNGFVFLVFGYELTRIVESALSNPAVSNLQLLGLVILFTVLLFLIRFVMIFIYFFIRWWKKGRKSQLAWHDMMILTFSGVKGTVSIATILLLPQAIGAYQYSLILFTVGSVTLLSFLTGILILPMLSEAKQEAADTDYVTLLAILNDVVAVLEEDIEVTNDKFPLYVAIDIYNERIKKLILLQESKGVKQELAYLQLMVLEVESHGLEHAYKMGQIGIEEYRIYQRYLKYLERTIDRGFVSSFQYVMLIGLRVGRRLLRELLTLGPSLRSILSGKPAKKRLSQASKDKLSDLYLSNTELVMEGLENLEGIYNQFLIEYLQRSRLQDALIIESGHFVERIIARFKPENIDEMLRAYYLERKIISEYQAKDLITRRFAKRLRSNVNKLESFSLKESDDILPHDLKNAD</sequence>
<evidence type="ECO:0000256" key="10">
    <source>
        <dbReference type="SAM" id="Phobius"/>
    </source>
</evidence>
<feature type="transmembrane region" description="Helical" evidence="10">
    <location>
        <begin position="180"/>
        <end position="201"/>
    </location>
</feature>
<keyword evidence="3" id="KW-1003">Cell membrane</keyword>
<dbReference type="Proteomes" id="UP000198604">
    <property type="component" value="Unassembled WGS sequence"/>
</dbReference>
<feature type="transmembrane region" description="Helical" evidence="10">
    <location>
        <begin position="312"/>
        <end position="337"/>
    </location>
</feature>
<proteinExistence type="predicted"/>
<feature type="transmembrane region" description="Helical" evidence="10">
    <location>
        <begin position="83"/>
        <end position="105"/>
    </location>
</feature>
<dbReference type="GO" id="GO:0051453">
    <property type="term" value="P:regulation of intracellular pH"/>
    <property type="evidence" value="ECO:0007669"/>
    <property type="project" value="TreeGrafter"/>
</dbReference>
<evidence type="ECO:0000256" key="9">
    <source>
        <dbReference type="ARBA" id="ARBA00023201"/>
    </source>
</evidence>
<feature type="transmembrane region" description="Helical" evidence="10">
    <location>
        <begin position="229"/>
        <end position="252"/>
    </location>
</feature>
<keyword evidence="4 10" id="KW-0812">Transmembrane</keyword>
<keyword evidence="2" id="KW-0813">Transport</keyword>
<evidence type="ECO:0000256" key="7">
    <source>
        <dbReference type="ARBA" id="ARBA00023065"/>
    </source>
</evidence>